<dbReference type="PANTHER" id="PTHR46035:SF1">
    <property type="entry name" value="TETRATRICOPEPTIDE REPEAT PROTEIN 4"/>
    <property type="match status" value="1"/>
</dbReference>
<dbReference type="Pfam" id="PF18972">
    <property type="entry name" value="Wheel"/>
    <property type="match status" value="1"/>
</dbReference>
<reference evidence="6" key="1">
    <citation type="journal article" date="2008" name="Nature">
        <title>The amphioxus genome and the evolution of the chordate karyotype.</title>
        <authorList>
            <consortium name="US DOE Joint Genome Institute (JGI-PGF)"/>
            <person name="Putnam N.H."/>
            <person name="Butts T."/>
            <person name="Ferrier D.E.K."/>
            <person name="Furlong R.F."/>
            <person name="Hellsten U."/>
            <person name="Kawashima T."/>
            <person name="Robinson-Rechavi M."/>
            <person name="Shoguchi E."/>
            <person name="Terry A."/>
            <person name="Yu J.-K."/>
            <person name="Benito-Gutierrez E.L."/>
            <person name="Dubchak I."/>
            <person name="Garcia-Fernandez J."/>
            <person name="Gibson-Brown J.J."/>
            <person name="Grigoriev I.V."/>
            <person name="Horton A.C."/>
            <person name="de Jong P.J."/>
            <person name="Jurka J."/>
            <person name="Kapitonov V.V."/>
            <person name="Kohara Y."/>
            <person name="Kuroki Y."/>
            <person name="Lindquist E."/>
            <person name="Lucas S."/>
            <person name="Osoegawa K."/>
            <person name="Pennacchio L.A."/>
            <person name="Salamov A.A."/>
            <person name="Satou Y."/>
            <person name="Sauka-Spengler T."/>
            <person name="Schmutz J."/>
            <person name="Shin-I T."/>
            <person name="Toyoda A."/>
            <person name="Bronner-Fraser M."/>
            <person name="Fujiyama A."/>
            <person name="Holland L.Z."/>
            <person name="Holland P.W.H."/>
            <person name="Satoh N."/>
            <person name="Rokhsar D.S."/>
        </authorList>
    </citation>
    <scope>NUCLEOTIDE SEQUENCE [LARGE SCALE GENOMIC DNA]</scope>
    <source>
        <strain evidence="6">S238N-H82</strain>
        <tissue evidence="6">Testes</tissue>
    </source>
</reference>
<evidence type="ECO:0000256" key="2">
    <source>
        <dbReference type="ARBA" id="ARBA00022803"/>
    </source>
</evidence>
<dbReference type="PANTHER" id="PTHR46035">
    <property type="entry name" value="TETRATRICOPEPTIDE REPEAT PROTEIN 4"/>
    <property type="match status" value="1"/>
</dbReference>
<evidence type="ECO:0000256" key="4">
    <source>
        <dbReference type="SAM" id="MobiDB-lite"/>
    </source>
</evidence>
<dbReference type="GO" id="GO:0051879">
    <property type="term" value="F:Hsp90 protein binding"/>
    <property type="evidence" value="ECO:0007669"/>
    <property type="project" value="InterPro"/>
</dbReference>
<keyword evidence="1" id="KW-0677">Repeat</keyword>
<evidence type="ECO:0000256" key="3">
    <source>
        <dbReference type="ARBA" id="ARBA00023602"/>
    </source>
</evidence>
<dbReference type="AlphaFoldDB" id="C3ZFM4"/>
<dbReference type="InterPro" id="IPR044059">
    <property type="entry name" value="Csn1/TTC4_wheel"/>
</dbReference>
<sequence>MAASKEEKIREMIEKMDKELDEWMESRPKRKPDKDAWTEDNWEEEMKKHPAFCSEAPDDVDNAEKYPAWAALQAIKYDENDTPEEKAIQYKDEGNHYFKLKLYKKATIAYTIGLQQKCEKPEVNAILLTNRAAAHFRLGNNRTALGDVTKAKELKPDHVKAINRGALCCMELKLFADAVSWCDELLRISFTATWGCRSGQKDKTIQQLRAKADKLKRSQEKDRRKAQAQEKKQKAQHNRLLQAIKVCLDENDCLVWPVMFMYPEYMETDFIQEFHEEARVVDHLDAMFGSERAPWDVEGKYKPDNIEVYFEETSKSKLHKVTAEMMLKDILSDSR</sequence>
<feature type="compositionally biased region" description="Basic and acidic residues" evidence="4">
    <location>
        <begin position="210"/>
        <end position="233"/>
    </location>
</feature>
<dbReference type="SUPFAM" id="SSF48452">
    <property type="entry name" value="TPR-like"/>
    <property type="match status" value="1"/>
</dbReference>
<evidence type="ECO:0000313" key="6">
    <source>
        <dbReference type="EMBL" id="EEN48632.1"/>
    </source>
</evidence>
<protein>
    <recommendedName>
        <fullName evidence="5">Cns1/TTC4 wheel domain-containing protein</fullName>
    </recommendedName>
</protein>
<dbReference type="EMBL" id="GG666614">
    <property type="protein sequence ID" value="EEN48632.1"/>
    <property type="molecule type" value="Genomic_DNA"/>
</dbReference>
<accession>C3ZFM4</accession>
<evidence type="ECO:0000259" key="5">
    <source>
        <dbReference type="Pfam" id="PF18972"/>
    </source>
</evidence>
<gene>
    <name evidence="6" type="ORF">BRAFLDRAFT_104591</name>
</gene>
<dbReference type="InterPro" id="IPR011990">
    <property type="entry name" value="TPR-like_helical_dom_sf"/>
</dbReference>
<dbReference type="InterPro" id="IPR019734">
    <property type="entry name" value="TPR_rpt"/>
</dbReference>
<dbReference type="InParanoid" id="C3ZFM4"/>
<proteinExistence type="inferred from homology"/>
<keyword evidence="2" id="KW-0802">TPR repeat</keyword>
<feature type="region of interest" description="Disordered" evidence="4">
    <location>
        <begin position="210"/>
        <end position="234"/>
    </location>
</feature>
<feature type="domain" description="Cns1/TTC4 wheel" evidence="5">
    <location>
        <begin position="249"/>
        <end position="333"/>
    </location>
</feature>
<dbReference type="CDD" id="cd21380">
    <property type="entry name" value="CTWD_Cns1"/>
    <property type="match status" value="1"/>
</dbReference>
<comment type="similarity">
    <text evidence="3">Belongs to the TTC4 family.</text>
</comment>
<dbReference type="SMART" id="SM00028">
    <property type="entry name" value="TPR"/>
    <property type="match status" value="2"/>
</dbReference>
<dbReference type="Gene3D" id="1.25.40.10">
    <property type="entry name" value="Tetratricopeptide repeat domain"/>
    <property type="match status" value="1"/>
</dbReference>
<dbReference type="eggNOG" id="KOG0551">
    <property type="taxonomic scope" value="Eukaryota"/>
</dbReference>
<organism>
    <name type="scientific">Branchiostoma floridae</name>
    <name type="common">Florida lancelet</name>
    <name type="synonym">Amphioxus</name>
    <dbReference type="NCBI Taxonomy" id="7739"/>
    <lineage>
        <taxon>Eukaryota</taxon>
        <taxon>Metazoa</taxon>
        <taxon>Chordata</taxon>
        <taxon>Cephalochordata</taxon>
        <taxon>Leptocardii</taxon>
        <taxon>Amphioxiformes</taxon>
        <taxon>Branchiostomatidae</taxon>
        <taxon>Branchiostoma</taxon>
    </lineage>
</organism>
<name>C3ZFM4_BRAFL</name>
<evidence type="ECO:0000256" key="1">
    <source>
        <dbReference type="ARBA" id="ARBA00022737"/>
    </source>
</evidence>
<dbReference type="STRING" id="7739.C3ZFM4"/>